<evidence type="ECO:0000256" key="7">
    <source>
        <dbReference type="ARBA" id="ARBA00023242"/>
    </source>
</evidence>
<feature type="repeat" description="WD" evidence="8">
    <location>
        <begin position="614"/>
        <end position="646"/>
    </location>
</feature>
<dbReference type="AlphaFoldDB" id="A0A9P9WMI4"/>
<accession>A0A9P9WMI4</accession>
<comment type="caution">
    <text evidence="10">The sequence shown here is derived from an EMBL/GenBank/DDBJ whole genome shotgun (WGS) entry which is preliminary data.</text>
</comment>
<keyword evidence="3" id="KW-0698">rRNA processing</keyword>
<keyword evidence="7" id="KW-0539">Nucleus</keyword>
<protein>
    <submittedName>
        <fullName evidence="10">Uncharacterized protein</fullName>
    </submittedName>
</protein>
<comment type="subcellular location">
    <subcellularLocation>
        <location evidence="1">Nucleus</location>
        <location evidence="1">Nucleolus</location>
    </subcellularLocation>
</comment>
<feature type="repeat" description="WD" evidence="8">
    <location>
        <begin position="364"/>
        <end position="405"/>
    </location>
</feature>
<organism evidence="10 11">
    <name type="scientific">Neoarthrinium moseri</name>
    <dbReference type="NCBI Taxonomy" id="1658444"/>
    <lineage>
        <taxon>Eukaryota</taxon>
        <taxon>Fungi</taxon>
        <taxon>Dikarya</taxon>
        <taxon>Ascomycota</taxon>
        <taxon>Pezizomycotina</taxon>
        <taxon>Sordariomycetes</taxon>
        <taxon>Xylariomycetidae</taxon>
        <taxon>Amphisphaeriales</taxon>
        <taxon>Apiosporaceae</taxon>
        <taxon>Neoarthrinium</taxon>
    </lineage>
</organism>
<dbReference type="InterPro" id="IPR053826">
    <property type="entry name" value="WDR75"/>
</dbReference>
<dbReference type="Pfam" id="PF00400">
    <property type="entry name" value="WD40"/>
    <property type="match status" value="1"/>
</dbReference>
<evidence type="ECO:0000256" key="8">
    <source>
        <dbReference type="PROSITE-ProRule" id="PRU00221"/>
    </source>
</evidence>
<name>A0A9P9WMI4_9PEZI</name>
<dbReference type="SUPFAM" id="SSF50978">
    <property type="entry name" value="WD40 repeat-like"/>
    <property type="match status" value="2"/>
</dbReference>
<feature type="compositionally biased region" description="Polar residues" evidence="9">
    <location>
        <begin position="88"/>
        <end position="98"/>
    </location>
</feature>
<dbReference type="PANTHER" id="PTHR44215:SF1">
    <property type="entry name" value="WD REPEAT-CONTAINING PROTEIN 75"/>
    <property type="match status" value="1"/>
</dbReference>
<dbReference type="GO" id="GO:2000234">
    <property type="term" value="P:positive regulation of rRNA processing"/>
    <property type="evidence" value="ECO:0007669"/>
    <property type="project" value="TreeGrafter"/>
</dbReference>
<evidence type="ECO:0000256" key="6">
    <source>
        <dbReference type="ARBA" id="ARBA00023163"/>
    </source>
</evidence>
<dbReference type="InterPro" id="IPR001680">
    <property type="entry name" value="WD40_rpt"/>
</dbReference>
<dbReference type="CDD" id="cd23952">
    <property type="entry name" value="Utp17_CTD"/>
    <property type="match status" value="1"/>
</dbReference>
<evidence type="ECO:0000256" key="3">
    <source>
        <dbReference type="ARBA" id="ARBA00022552"/>
    </source>
</evidence>
<dbReference type="Pfam" id="PF23869">
    <property type="entry name" value="Beta-prop_WDR75_1st"/>
    <property type="match status" value="1"/>
</dbReference>
<evidence type="ECO:0000313" key="11">
    <source>
        <dbReference type="Proteomes" id="UP000829685"/>
    </source>
</evidence>
<feature type="region of interest" description="Disordered" evidence="9">
    <location>
        <begin position="1"/>
        <end position="99"/>
    </location>
</feature>
<dbReference type="PROSITE" id="PS50082">
    <property type="entry name" value="WD_REPEATS_2"/>
    <property type="match status" value="2"/>
</dbReference>
<dbReference type="PANTHER" id="PTHR44215">
    <property type="entry name" value="WD REPEAT-CONTAINING PROTEIN 75"/>
    <property type="match status" value="1"/>
</dbReference>
<dbReference type="InterPro" id="IPR011047">
    <property type="entry name" value="Quinoprotein_ADH-like_sf"/>
</dbReference>
<evidence type="ECO:0000256" key="5">
    <source>
        <dbReference type="ARBA" id="ARBA00022737"/>
    </source>
</evidence>
<evidence type="ECO:0000256" key="1">
    <source>
        <dbReference type="ARBA" id="ARBA00004604"/>
    </source>
</evidence>
<feature type="compositionally biased region" description="Basic and acidic residues" evidence="9">
    <location>
        <begin position="35"/>
        <end position="59"/>
    </location>
</feature>
<sequence>MAPSTTIDEAKAASKRKRDAEELGRSKRAKRDKQKLKNRESTGSHRESSPQPEPLDHQEAAPGTPLVETRVLEVKSEQRKKAKKQTKSQDASPWTLSQPMGGRMLDIDPILTSNDKYLILAYTTSVQVYSAADSLLIRKIPLPLVAKTTENIVGFSLSPTSPDILWIASSTGRLWQGNWTTGQGFDAPVQLDCSMLKDFTVQSVVINKRPTDVPFVSGLANDTWHIWACHVQDKELKKQRPLLSREDVIENLRSIDNGRALAASSRRDIILGSLQTTFCGSIKDLSYEFFILDCADEITSLDLRGAERVHLNRKSQLRAGDEAVLDLVVGCARGAIYFYNDLLPQLQYLQKAGGKNYTLQPRKYHWHRKAVHAVKWSQDGNYIISGGSESVLVSWQLDTGKIDVLPHLTATIENIVISSRGSNYVIHLDDNSTMIMSTAEMKPTTYVSGIQSLVAPPPPSKDNFVKRIGQVQDRTILSKIPAAIDPKNATRLQVCVGNGQQTSHSGDAASTPLLQTLDLSTVQGIAKQAMTRTHPTDVNATSKGYPITEPRVTHMAYSHDAKWFATVDEWQPPARDTEVLDSSADRREVYLKFWTTPSEGQTLELVSRVNAPHYTGRDERVLDLAADPTSHTFATIGEDGVVRLWKPAIRQRDGIVVKSRTGKAMESWACVSAIHLQENKALADSQVVLGRSSPQRSGALSFSEDGSMLACAFQNGPESATYLVDVESGRVVDSLDGLISGSVQSLRVLSAQVIVLSQVLVVYNIVQDELTYGINLSPDGAAAAIQSLSQLEVDYPSRSFAITVSRANRHEVVKSEVAVFNFDGCEPEFVHQFSHPVVSLITSPGSSGYLVLDSSAQVWSLSQSADTNSVAVAQPLADINLDKEPANAIENGVLAFVNETDEVASDDEMEVDAPEDVAMEDEEYPVVVPPQKLAELFDSAPPFAMPPIEDMFYQVTKLFTSKSSPAEAA</sequence>
<keyword evidence="4 8" id="KW-0853">WD repeat</keyword>
<dbReference type="InterPro" id="IPR015943">
    <property type="entry name" value="WD40/YVTN_repeat-like_dom_sf"/>
</dbReference>
<feature type="compositionally biased region" description="Basic and acidic residues" evidence="9">
    <location>
        <begin position="8"/>
        <end position="25"/>
    </location>
</feature>
<evidence type="ECO:0000256" key="4">
    <source>
        <dbReference type="ARBA" id="ARBA00022574"/>
    </source>
</evidence>
<proteinExistence type="predicted"/>
<feature type="compositionally biased region" description="Basic and acidic residues" evidence="9">
    <location>
        <begin position="70"/>
        <end position="79"/>
    </location>
</feature>
<dbReference type="PROSITE" id="PS50294">
    <property type="entry name" value="WD_REPEATS_REGION"/>
    <property type="match status" value="1"/>
</dbReference>
<dbReference type="GO" id="GO:0006364">
    <property type="term" value="P:rRNA processing"/>
    <property type="evidence" value="ECO:0007669"/>
    <property type="project" value="UniProtKB-KW"/>
</dbReference>
<dbReference type="GO" id="GO:0003723">
    <property type="term" value="F:RNA binding"/>
    <property type="evidence" value="ECO:0007669"/>
    <property type="project" value="InterPro"/>
</dbReference>
<dbReference type="InterPro" id="IPR036322">
    <property type="entry name" value="WD40_repeat_dom_sf"/>
</dbReference>
<dbReference type="EMBL" id="JAFIMR010000013">
    <property type="protein sequence ID" value="KAI1870903.1"/>
    <property type="molecule type" value="Genomic_DNA"/>
</dbReference>
<keyword evidence="6" id="KW-0804">Transcription</keyword>
<dbReference type="Proteomes" id="UP000829685">
    <property type="component" value="Unassembled WGS sequence"/>
</dbReference>
<dbReference type="GO" id="GO:0045943">
    <property type="term" value="P:positive regulation of transcription by RNA polymerase I"/>
    <property type="evidence" value="ECO:0007669"/>
    <property type="project" value="InterPro"/>
</dbReference>
<dbReference type="SUPFAM" id="SSF50998">
    <property type="entry name" value="Quinoprotein alcohol dehydrogenase-like"/>
    <property type="match status" value="1"/>
</dbReference>
<dbReference type="Gene3D" id="2.130.10.10">
    <property type="entry name" value="YVTN repeat-like/Quinoprotein amine dehydrogenase"/>
    <property type="match status" value="2"/>
</dbReference>
<keyword evidence="2" id="KW-0690">Ribosome biogenesis</keyword>
<keyword evidence="11" id="KW-1185">Reference proteome</keyword>
<reference evidence="10" key="1">
    <citation type="submission" date="2021-03" db="EMBL/GenBank/DDBJ databases">
        <title>Revisited historic fungal species revealed as producer of novel bioactive compounds through whole genome sequencing and comparative genomics.</title>
        <authorList>
            <person name="Vignolle G.A."/>
            <person name="Hochenegger N."/>
            <person name="Mach R.L."/>
            <person name="Mach-Aigner A.R."/>
            <person name="Javad Rahimi M."/>
            <person name="Salim K.A."/>
            <person name="Chan C.M."/>
            <person name="Lim L.B.L."/>
            <person name="Cai F."/>
            <person name="Druzhinina I.S."/>
            <person name="U'Ren J.M."/>
            <person name="Derntl C."/>
        </authorList>
    </citation>
    <scope>NUCLEOTIDE SEQUENCE</scope>
    <source>
        <strain evidence="10">TUCIM 5799</strain>
    </source>
</reference>
<evidence type="ECO:0000256" key="9">
    <source>
        <dbReference type="SAM" id="MobiDB-lite"/>
    </source>
</evidence>
<dbReference type="GO" id="GO:0032040">
    <property type="term" value="C:small-subunit processome"/>
    <property type="evidence" value="ECO:0007669"/>
    <property type="project" value="InterPro"/>
</dbReference>
<dbReference type="SMART" id="SM00320">
    <property type="entry name" value="WD40"/>
    <property type="match status" value="2"/>
</dbReference>
<gene>
    <name evidence="10" type="ORF">JX265_005943</name>
</gene>
<keyword evidence="5" id="KW-0677">Repeat</keyword>
<evidence type="ECO:0000256" key="2">
    <source>
        <dbReference type="ARBA" id="ARBA00022517"/>
    </source>
</evidence>
<evidence type="ECO:0000313" key="10">
    <source>
        <dbReference type="EMBL" id="KAI1870903.1"/>
    </source>
</evidence>